<organism evidence="3 4">
    <name type="scientific">Sulfobacillus thermosulfidooxidans</name>
    <dbReference type="NCBI Taxonomy" id="28034"/>
    <lineage>
        <taxon>Bacteria</taxon>
        <taxon>Bacillati</taxon>
        <taxon>Bacillota</taxon>
        <taxon>Clostridia</taxon>
        <taxon>Eubacteriales</taxon>
        <taxon>Clostridiales Family XVII. Incertae Sedis</taxon>
        <taxon>Sulfobacillus</taxon>
    </lineage>
</organism>
<dbReference type="CDD" id="cd00093">
    <property type="entry name" value="HTH_XRE"/>
    <property type="match status" value="1"/>
</dbReference>
<evidence type="ECO:0000259" key="2">
    <source>
        <dbReference type="PROSITE" id="PS50943"/>
    </source>
</evidence>
<dbReference type="PANTHER" id="PTHR37038">
    <property type="entry name" value="TRANSCRIPTIONAL REGULATOR-RELATED"/>
    <property type="match status" value="1"/>
</dbReference>
<evidence type="ECO:0000313" key="3">
    <source>
        <dbReference type="EMBL" id="PSR24740.1"/>
    </source>
</evidence>
<dbReference type="PROSITE" id="PS50005">
    <property type="entry name" value="TPR"/>
    <property type="match status" value="1"/>
</dbReference>
<accession>A0A2T2WR91</accession>
<dbReference type="SMART" id="SM00530">
    <property type="entry name" value="HTH_XRE"/>
    <property type="match status" value="1"/>
</dbReference>
<name>A0A2T2WR91_SULTH</name>
<dbReference type="SUPFAM" id="SSF48452">
    <property type="entry name" value="TPR-like"/>
    <property type="match status" value="1"/>
</dbReference>
<dbReference type="InterPro" id="IPR019734">
    <property type="entry name" value="TPR_rpt"/>
</dbReference>
<dbReference type="Pfam" id="PF13432">
    <property type="entry name" value="TPR_16"/>
    <property type="match status" value="1"/>
</dbReference>
<protein>
    <recommendedName>
        <fullName evidence="2">HTH cro/C1-type domain-containing protein</fullName>
    </recommendedName>
</protein>
<feature type="domain" description="HTH cro/C1-type" evidence="2">
    <location>
        <begin position="10"/>
        <end position="63"/>
    </location>
</feature>
<sequence length="393" mass="44466">MSLNNIGKSVKQWREHRGMTQSELAKGLFDRSYISQIESGKVIPPLSTLELLCERLAVPISDVVEGSHSKMADTKKRARHILARAREMRTAEELFIGWETLVDSPFTVELVTITRRLLSYEEDTSRRLYVLQRVALKMLDTGYDCEDGIDLLIQLGNTYFNANQYVNALSVYRTILEDKNPTRETTVRLLLNIGTTLYRSSQFHEAVDIYEQALELAEDTNAIEIKARCHHGLGISLRAVGELGKARDHTMTAAGLYQGIDESRRIYAIHNLGVILGELRHTAQAKSYLQESLRYYQTTNNYAMGASVLEELARIELTEGNLDSARTLCSEGLELVYQTTETTQMVRLLSLRMALSTGMDNRDVESNSDLQSLVSYLHKLFVGDEMPMQTFPP</sequence>
<dbReference type="SMART" id="SM00028">
    <property type="entry name" value="TPR"/>
    <property type="match status" value="5"/>
</dbReference>
<dbReference type="PROSITE" id="PS50943">
    <property type="entry name" value="HTH_CROC1"/>
    <property type="match status" value="1"/>
</dbReference>
<evidence type="ECO:0000313" key="4">
    <source>
        <dbReference type="Proteomes" id="UP000242705"/>
    </source>
</evidence>
<dbReference type="GO" id="GO:0003677">
    <property type="term" value="F:DNA binding"/>
    <property type="evidence" value="ECO:0007669"/>
    <property type="project" value="InterPro"/>
</dbReference>
<gene>
    <name evidence="3" type="ORF">C7B47_14105</name>
</gene>
<reference evidence="3 4" key="1">
    <citation type="journal article" date="2014" name="BMC Genomics">
        <title>Comparison of environmental and isolate Sulfobacillus genomes reveals diverse carbon, sulfur, nitrogen, and hydrogen metabolisms.</title>
        <authorList>
            <person name="Justice N.B."/>
            <person name="Norman A."/>
            <person name="Brown C.T."/>
            <person name="Singh A."/>
            <person name="Thomas B.C."/>
            <person name="Banfield J.F."/>
        </authorList>
    </citation>
    <scope>NUCLEOTIDE SEQUENCE [LARGE SCALE GENOMIC DNA]</scope>
    <source>
        <strain evidence="3">AMDSBA5</strain>
    </source>
</reference>
<dbReference type="InterPro" id="IPR053163">
    <property type="entry name" value="HTH-type_regulator_Rgg"/>
</dbReference>
<dbReference type="Pfam" id="PF01381">
    <property type="entry name" value="HTH_3"/>
    <property type="match status" value="1"/>
</dbReference>
<dbReference type="InterPro" id="IPR011990">
    <property type="entry name" value="TPR-like_helical_dom_sf"/>
</dbReference>
<evidence type="ECO:0000256" key="1">
    <source>
        <dbReference type="PROSITE-ProRule" id="PRU00339"/>
    </source>
</evidence>
<dbReference type="EMBL" id="PXYX01000044">
    <property type="protein sequence ID" value="PSR24740.1"/>
    <property type="molecule type" value="Genomic_DNA"/>
</dbReference>
<keyword evidence="1" id="KW-0802">TPR repeat</keyword>
<proteinExistence type="predicted"/>
<comment type="caution">
    <text evidence="3">The sequence shown here is derived from an EMBL/GenBank/DDBJ whole genome shotgun (WGS) entry which is preliminary data.</text>
</comment>
<dbReference type="Pfam" id="PF13424">
    <property type="entry name" value="TPR_12"/>
    <property type="match status" value="1"/>
</dbReference>
<dbReference type="PANTHER" id="PTHR37038:SF14">
    <property type="entry name" value="TRANSCRIPTIONAL ACTIVATOR"/>
    <property type="match status" value="1"/>
</dbReference>
<dbReference type="SUPFAM" id="SSF47413">
    <property type="entry name" value="lambda repressor-like DNA-binding domains"/>
    <property type="match status" value="1"/>
</dbReference>
<dbReference type="Proteomes" id="UP000242705">
    <property type="component" value="Unassembled WGS sequence"/>
</dbReference>
<dbReference type="AlphaFoldDB" id="A0A2T2WR91"/>
<feature type="repeat" description="TPR" evidence="1">
    <location>
        <begin position="187"/>
        <end position="220"/>
    </location>
</feature>
<dbReference type="InterPro" id="IPR010982">
    <property type="entry name" value="Lambda_DNA-bd_dom_sf"/>
</dbReference>
<dbReference type="Gene3D" id="1.25.40.10">
    <property type="entry name" value="Tetratricopeptide repeat domain"/>
    <property type="match status" value="2"/>
</dbReference>
<dbReference type="InterPro" id="IPR001387">
    <property type="entry name" value="Cro/C1-type_HTH"/>
</dbReference>